<evidence type="ECO:0008006" key="3">
    <source>
        <dbReference type="Google" id="ProtNLM"/>
    </source>
</evidence>
<dbReference type="EMBL" id="FQZU01000066">
    <property type="protein sequence ID" value="SHL39869.1"/>
    <property type="molecule type" value="Genomic_DNA"/>
</dbReference>
<protein>
    <recommendedName>
        <fullName evidence="3">Nucleotidyl transferase AbiEii toxin, Type IV TA system</fullName>
    </recommendedName>
</protein>
<accession>A0A1M7ABE2</accession>
<reference evidence="2" key="1">
    <citation type="submission" date="2016-11" db="EMBL/GenBank/DDBJ databases">
        <authorList>
            <person name="Varghese N."/>
            <person name="Submissions S."/>
        </authorList>
    </citation>
    <scope>NUCLEOTIDE SEQUENCE [LARGE SCALE GENOMIC DNA]</scope>
    <source>
        <strain evidence="2">DSM 16219</strain>
    </source>
</reference>
<proteinExistence type="predicted"/>
<gene>
    <name evidence="1" type="ORF">SAMN02745216_05130</name>
</gene>
<evidence type="ECO:0000313" key="2">
    <source>
        <dbReference type="Proteomes" id="UP000183994"/>
    </source>
</evidence>
<name>A0A1M7ABE2_9BACT</name>
<dbReference type="Proteomes" id="UP000183994">
    <property type="component" value="Unassembled WGS sequence"/>
</dbReference>
<keyword evidence="2" id="KW-1185">Reference proteome</keyword>
<dbReference type="RefSeq" id="WP_073479093.1">
    <property type="nucleotide sequence ID" value="NZ_FQZU01000066.1"/>
</dbReference>
<sequence>MVVYVLVPPLLIPDESLPADEDLHVGTMDLDLGLSLALLDAKRYEALKDRLLRAGFKPDENEQGNPTLQRWQISPKAGLKVTVDFLIPPSLEADKGDELRHLEPSLAAVITPGLRLAFQDRQKVALEGYTLLGEKAARQIWVCGPGAFIVLKALAFDQRGENKDAYDLYFVVRNYGNGTDDVFKRLAPLLKEAEAKKAIEILIRDFSDMDSVGPSRVAQFLYGGTNENLQADVVGFVRELLSKCDQVMRDFLEPE</sequence>
<organism evidence="1 2">
    <name type="scientific">Desulfatibacillum alkenivorans DSM 16219</name>
    <dbReference type="NCBI Taxonomy" id="1121393"/>
    <lineage>
        <taxon>Bacteria</taxon>
        <taxon>Pseudomonadati</taxon>
        <taxon>Thermodesulfobacteriota</taxon>
        <taxon>Desulfobacteria</taxon>
        <taxon>Desulfobacterales</taxon>
        <taxon>Desulfatibacillaceae</taxon>
        <taxon>Desulfatibacillum</taxon>
    </lineage>
</organism>
<dbReference type="AlphaFoldDB" id="A0A1M7ABE2"/>
<evidence type="ECO:0000313" key="1">
    <source>
        <dbReference type="EMBL" id="SHL39869.1"/>
    </source>
</evidence>